<proteinExistence type="predicted"/>
<dbReference type="STRING" id="1182545.A0A072NVF1"/>
<feature type="region of interest" description="Disordered" evidence="1">
    <location>
        <begin position="892"/>
        <end position="912"/>
    </location>
</feature>
<feature type="compositionally biased region" description="Low complexity" evidence="1">
    <location>
        <begin position="585"/>
        <end position="594"/>
    </location>
</feature>
<organism evidence="2 3">
    <name type="scientific">Exophiala aquamarina CBS 119918</name>
    <dbReference type="NCBI Taxonomy" id="1182545"/>
    <lineage>
        <taxon>Eukaryota</taxon>
        <taxon>Fungi</taxon>
        <taxon>Dikarya</taxon>
        <taxon>Ascomycota</taxon>
        <taxon>Pezizomycotina</taxon>
        <taxon>Eurotiomycetes</taxon>
        <taxon>Chaetothyriomycetidae</taxon>
        <taxon>Chaetothyriales</taxon>
        <taxon>Herpotrichiellaceae</taxon>
        <taxon>Exophiala</taxon>
    </lineage>
</organism>
<dbReference type="RefSeq" id="XP_013253952.1">
    <property type="nucleotide sequence ID" value="XM_013398498.1"/>
</dbReference>
<evidence type="ECO:0000313" key="3">
    <source>
        <dbReference type="Proteomes" id="UP000027920"/>
    </source>
</evidence>
<feature type="compositionally biased region" description="Polar residues" evidence="1">
    <location>
        <begin position="893"/>
        <end position="910"/>
    </location>
</feature>
<dbReference type="SUPFAM" id="SSF82171">
    <property type="entry name" value="DPP6 N-terminal domain-like"/>
    <property type="match status" value="1"/>
</dbReference>
<dbReference type="InterPro" id="IPR046351">
    <property type="entry name" value="UTP4"/>
</dbReference>
<feature type="region of interest" description="Disordered" evidence="1">
    <location>
        <begin position="579"/>
        <end position="602"/>
    </location>
</feature>
<dbReference type="HOGENOM" id="CLU_002392_2_1_1"/>
<comment type="caution">
    <text evidence="2">The sequence shown here is derived from an EMBL/GenBank/DDBJ whole genome shotgun (WGS) entry which is preliminary data.</text>
</comment>
<dbReference type="Proteomes" id="UP000027920">
    <property type="component" value="Unassembled WGS sequence"/>
</dbReference>
<dbReference type="Gene3D" id="2.130.10.10">
    <property type="entry name" value="YVTN repeat-like/Quinoprotein amine dehydrogenase"/>
    <property type="match status" value="3"/>
</dbReference>
<dbReference type="EMBL" id="AMGV01000024">
    <property type="protein sequence ID" value="KEF51362.1"/>
    <property type="molecule type" value="Genomic_DNA"/>
</dbReference>
<dbReference type="GO" id="GO:0000462">
    <property type="term" value="P:maturation of SSU-rRNA from tricistronic rRNA transcript (SSU-rRNA, 5.8S rRNA, LSU-rRNA)"/>
    <property type="evidence" value="ECO:0007669"/>
    <property type="project" value="InterPro"/>
</dbReference>
<dbReference type="PANTHER" id="PTHR44163:SF1">
    <property type="entry name" value="U3 SMALL NUCLEOLAR RNA-ASSOCIATED PROTEIN 4 HOMOLOG"/>
    <property type="match status" value="1"/>
</dbReference>
<dbReference type="SUPFAM" id="SSF50998">
    <property type="entry name" value="Quinoprotein alcohol dehydrogenase-like"/>
    <property type="match status" value="1"/>
</dbReference>
<dbReference type="VEuPathDB" id="FungiDB:A1O9_12511"/>
<name>A0A072NVF1_9EURO</name>
<dbReference type="OrthoDB" id="8883818at2759"/>
<dbReference type="SMART" id="SM00320">
    <property type="entry name" value="WD40"/>
    <property type="match status" value="8"/>
</dbReference>
<gene>
    <name evidence="2" type="ORF">A1O9_12511</name>
</gene>
<feature type="region of interest" description="Disordered" evidence="1">
    <location>
        <begin position="750"/>
        <end position="856"/>
    </location>
</feature>
<dbReference type="GO" id="GO:0003723">
    <property type="term" value="F:RNA binding"/>
    <property type="evidence" value="ECO:0007669"/>
    <property type="project" value="TreeGrafter"/>
</dbReference>
<keyword evidence="3" id="KW-1185">Reference proteome</keyword>
<dbReference type="InterPro" id="IPR015943">
    <property type="entry name" value="WD40/YVTN_repeat-like_dom_sf"/>
</dbReference>
<reference evidence="2 3" key="1">
    <citation type="submission" date="2013-03" db="EMBL/GenBank/DDBJ databases">
        <title>The Genome Sequence of Exophiala aquamarina CBS 119918.</title>
        <authorList>
            <consortium name="The Broad Institute Genomics Platform"/>
            <person name="Cuomo C."/>
            <person name="de Hoog S."/>
            <person name="Gorbushina A."/>
            <person name="Walker B."/>
            <person name="Young S.K."/>
            <person name="Zeng Q."/>
            <person name="Gargeya S."/>
            <person name="Fitzgerald M."/>
            <person name="Haas B."/>
            <person name="Abouelleil A."/>
            <person name="Allen A.W."/>
            <person name="Alvarado L."/>
            <person name="Arachchi H.M."/>
            <person name="Berlin A.M."/>
            <person name="Chapman S.B."/>
            <person name="Gainer-Dewar J."/>
            <person name="Goldberg J."/>
            <person name="Griggs A."/>
            <person name="Gujja S."/>
            <person name="Hansen M."/>
            <person name="Howarth C."/>
            <person name="Imamovic A."/>
            <person name="Ireland A."/>
            <person name="Larimer J."/>
            <person name="McCowan C."/>
            <person name="Murphy C."/>
            <person name="Pearson M."/>
            <person name="Poon T.W."/>
            <person name="Priest M."/>
            <person name="Roberts A."/>
            <person name="Saif S."/>
            <person name="Shea T."/>
            <person name="Sisk P."/>
            <person name="Sykes S."/>
            <person name="Wortman J."/>
            <person name="Nusbaum C."/>
            <person name="Birren B."/>
        </authorList>
    </citation>
    <scope>NUCLEOTIDE SEQUENCE [LARGE SCALE GENOMIC DNA]</scope>
    <source>
        <strain evidence="2 3">CBS 119918</strain>
    </source>
</reference>
<feature type="compositionally biased region" description="Basic and acidic residues" evidence="1">
    <location>
        <begin position="750"/>
        <end position="765"/>
    </location>
</feature>
<accession>A0A072NVF1</accession>
<dbReference type="GeneID" id="25287405"/>
<evidence type="ECO:0000256" key="1">
    <source>
        <dbReference type="SAM" id="MobiDB-lite"/>
    </source>
</evidence>
<protein>
    <submittedName>
        <fullName evidence="2">Uncharacterized protein</fullName>
    </submittedName>
</protein>
<dbReference type="GO" id="GO:0032040">
    <property type="term" value="C:small-subunit processome"/>
    <property type="evidence" value="ECO:0007669"/>
    <property type="project" value="TreeGrafter"/>
</dbReference>
<dbReference type="InterPro" id="IPR001680">
    <property type="entry name" value="WD40_rpt"/>
</dbReference>
<evidence type="ECO:0000313" key="2">
    <source>
        <dbReference type="EMBL" id="KEF51362.1"/>
    </source>
</evidence>
<dbReference type="PANTHER" id="PTHR44163">
    <property type="entry name" value="U3 SMALL NUCLEOLAR RNA-ASSOCIATED PROTEIN 4 HOMOLOG"/>
    <property type="match status" value="1"/>
</dbReference>
<sequence length="990" mass="109753">MDIHRCRFVPYPPQPVNSLSFSHPSDPNHKSPSDLRLAVGRNNGDLEIWNPLNGNWTQEVILKGTSDTIIEQVAWTQDVVDADESGPLRLFSTGGSTSVIEWDLNTGVPKRQVEGDFGDIWCFAAQPHDKSPGEDPVPSQLLAAGCNTGTIVLFTTADNDLRYAQALPPPATKKPRVLSLTWRDRNTIVAGYEDSTIRVINVPTRTIIRHMSLGKPLDTTNNIDSLVWTVKCLPNGTIVSGDSSGELKIWDAHTYSLVQRLKTHDADILQIANNAAGDMLFSLGVDRRTVFYKPIDTSASRKTTSWAAVSHRRYHKHDVKCAATFESTDLSVLVSGGMDATPIVTPIRRSQSEKHLTLSHLPQRPQIAASNKSRLFISWWNREIAVYHISSQRNSSQNIINHNLLEPEEPAHEPLTKVILKGDKNIQDVQLASDGQLMIAVTSDHTKVFQLRKTIVSGRQAIRTRPVELPPSIAQRGGRLAGFTPDGKWLYIVRIDNTVVLAKIILPSNPKDPVTVHTKSTKLYRETRSQSQTSLGNFQMTIAQLAFSSDSRILAAGDLSGAINIWVLEGHEDLDFIERTPDQLDNSSDSSSDSSSDDDEDEDIAPVVHGQKWIRNPSGSSLPKLDSAILALSFRPSLHKSPQSPNANLGLHATRNNPHPVTHEFPIADAKLVAVTASHQLIEFDAMSSTLSDWTRRNPSRYLPYSFTRLKGRVTGCFWDVTDRENRGERLWLYSHNYLCMFDMSRDLSRNEDRKAPKVRKDAKPGKQTTLGKYQVLEPIENGVQQTSEKSKNGKKRQNLLDEDTPDQSTPHDGNKKRRRHRHAHKSTGAGDQIIPSERPSGLGRDIYKFKNDSGDEEMVNMDATIGDDDDNKGMHQAEADDLLAAMRRHTDGSGQTIAGGTEGNNTQKPNGRPHHYLTTAYNSILGIAVIGPDPASPPPQEAVATAVDDAANAMPPPPPQPQLEIVIVERAMFDVDQMPRFDSVQNWDT</sequence>
<dbReference type="GO" id="GO:0030686">
    <property type="term" value="C:90S preribosome"/>
    <property type="evidence" value="ECO:0007669"/>
    <property type="project" value="InterPro"/>
</dbReference>
<dbReference type="InterPro" id="IPR011047">
    <property type="entry name" value="Quinoprotein_ADH-like_sf"/>
</dbReference>
<dbReference type="AlphaFoldDB" id="A0A072NVF1"/>
<dbReference type="GO" id="GO:0034455">
    <property type="term" value="C:t-UTP complex"/>
    <property type="evidence" value="ECO:0007669"/>
    <property type="project" value="TreeGrafter"/>
</dbReference>
<feature type="compositionally biased region" description="Basic residues" evidence="1">
    <location>
        <begin position="815"/>
        <end position="826"/>
    </location>
</feature>